<evidence type="ECO:0000313" key="7">
    <source>
        <dbReference type="Proteomes" id="UP001050691"/>
    </source>
</evidence>
<dbReference type="Gene3D" id="3.40.640.10">
    <property type="entry name" value="Type I PLP-dependent aspartate aminotransferase-like (Major domain)"/>
    <property type="match status" value="1"/>
</dbReference>
<gene>
    <name evidence="4" type="primary">BNA5</name>
    <name evidence="6" type="ORF">Clacol_006300</name>
</gene>
<comment type="function">
    <text evidence="4 5">Catalyzes the cleavage of L-kynurenine (L-Kyn) and L-3-hydroxykynurenine (L-3OHKyn) into anthranilic acid (AA) and 3-hydroxyanthranilic acid (3-OHAA), respectively.</text>
</comment>
<dbReference type="HAMAP" id="MF_01970">
    <property type="entry name" value="Kynureninase"/>
    <property type="match status" value="1"/>
</dbReference>
<feature type="binding site" evidence="4">
    <location>
        <position position="228"/>
    </location>
    <ligand>
        <name>pyridoxal 5'-phosphate</name>
        <dbReference type="ChEBI" id="CHEBI:597326"/>
    </ligand>
</feature>
<sequence>MSASDLDLQDEQKSFDGKFVLPTNKSIGAEKIAPDAIDEPCVYFCGNSLGAMPKRAAELVKEELDIWGSRAVEGHFSHPKQREWKDIATLAATELAPLIGASEDEIACMASLTSNLHLMMNTFYQPTPTRFKILCEYKAFPSDQYAFNSQASLHGFDPKDTVLEVQPRPGEYTIRTEDILDIIKKEGQSIAIVLFSGVQYYTGQYFQMEAITKFAQEQGCVCGWDLAHAIGNVPLSLHDWGVDFAVWCSYKYLNSGPGTLGGLFLHQKWDKLTPKFAGWWGHDPDTRFDMPPTFSPAPGAKRFAQSNPSVLATTCLLGSLEVFKEAGGIQKLRGKSIRLTSYLEKLFRSSKFFVEAPSLEQQQTKPCFTIITPSNPEERGAQLSVLFAPSGVMQKIDNGLKLRGIIGDERRPDVIRLTPIPLYNTFQDCQKAAIALDESFEELV</sequence>
<dbReference type="GO" id="GO:0043420">
    <property type="term" value="P:anthranilate metabolic process"/>
    <property type="evidence" value="ECO:0007669"/>
    <property type="project" value="UniProtKB-UniRule"/>
</dbReference>
<feature type="binding site" evidence="4">
    <location>
        <position position="279"/>
    </location>
    <ligand>
        <name>pyridoxal 5'-phosphate</name>
        <dbReference type="ChEBI" id="CHEBI:597326"/>
    </ligand>
</feature>
<comment type="pathway">
    <text evidence="4 5">Amino-acid degradation; L-kynurenine degradation; L-alanine and anthranilate from L-kynurenine: step 1/1.</text>
</comment>
<reference evidence="6" key="1">
    <citation type="submission" date="2021-10" db="EMBL/GenBank/DDBJ databases">
        <title>De novo Genome Assembly of Clathrus columnatus (Basidiomycota, Fungi) Using Illumina and Nanopore Sequence Data.</title>
        <authorList>
            <person name="Ogiso-Tanaka E."/>
            <person name="Itagaki H."/>
            <person name="Hosoya T."/>
            <person name="Hosaka K."/>
        </authorList>
    </citation>
    <scope>NUCLEOTIDE SEQUENCE</scope>
    <source>
        <strain evidence="6">MO-923</strain>
    </source>
</reference>
<dbReference type="NCBIfam" id="TIGR01814">
    <property type="entry name" value="kynureninase"/>
    <property type="match status" value="1"/>
</dbReference>
<proteinExistence type="inferred from homology"/>
<dbReference type="FunFam" id="3.40.640.10:FF:000031">
    <property type="entry name" value="Kynureninase"/>
    <property type="match status" value="1"/>
</dbReference>
<keyword evidence="2 4" id="KW-0378">Hydrolase</keyword>
<protein>
    <recommendedName>
        <fullName evidence="4 5">Kynureninase</fullName>
        <ecNumber evidence="4 5">3.7.1.3</ecNumber>
    </recommendedName>
    <alternativeName>
        <fullName evidence="4">Biosynthesis of nicotinic acid protein 5</fullName>
    </alternativeName>
    <alternativeName>
        <fullName evidence="4">L-kynurenine hydrolase</fullName>
    </alternativeName>
</protein>
<organism evidence="6 7">
    <name type="scientific">Clathrus columnatus</name>
    <dbReference type="NCBI Taxonomy" id="1419009"/>
    <lineage>
        <taxon>Eukaryota</taxon>
        <taxon>Fungi</taxon>
        <taxon>Dikarya</taxon>
        <taxon>Basidiomycota</taxon>
        <taxon>Agaricomycotina</taxon>
        <taxon>Agaricomycetes</taxon>
        <taxon>Phallomycetidae</taxon>
        <taxon>Phallales</taxon>
        <taxon>Clathraceae</taxon>
        <taxon>Clathrus</taxon>
    </lineage>
</organism>
<dbReference type="Proteomes" id="UP001050691">
    <property type="component" value="Unassembled WGS sequence"/>
</dbReference>
<comment type="caution">
    <text evidence="6">The sequence shown here is derived from an EMBL/GenBank/DDBJ whole genome shotgun (WGS) entry which is preliminary data.</text>
</comment>
<dbReference type="GO" id="GO:0019805">
    <property type="term" value="P:quinolinate biosynthetic process"/>
    <property type="evidence" value="ECO:0007669"/>
    <property type="project" value="UniProtKB-UniRule"/>
</dbReference>
<evidence type="ECO:0000256" key="4">
    <source>
        <dbReference type="HAMAP-Rule" id="MF_03017"/>
    </source>
</evidence>
<keyword evidence="4 5" id="KW-0963">Cytoplasm</keyword>
<comment type="cofactor">
    <cofactor evidence="4 5">
        <name>pyridoxal 5'-phosphate</name>
        <dbReference type="ChEBI" id="CHEBI:597326"/>
    </cofactor>
</comment>
<dbReference type="InterPro" id="IPR015421">
    <property type="entry name" value="PyrdxlP-dep_Trfase_major"/>
</dbReference>
<feature type="binding site" evidence="4">
    <location>
        <position position="113"/>
    </location>
    <ligand>
        <name>pyridoxal 5'-phosphate</name>
        <dbReference type="ChEBI" id="CHEBI:597326"/>
    </ligand>
</feature>
<dbReference type="GO" id="GO:0019441">
    <property type="term" value="P:L-tryptophan catabolic process to kynurenine"/>
    <property type="evidence" value="ECO:0007669"/>
    <property type="project" value="TreeGrafter"/>
</dbReference>
<dbReference type="GO" id="GO:0097053">
    <property type="term" value="P:L-kynurenine catabolic process"/>
    <property type="evidence" value="ECO:0007669"/>
    <property type="project" value="UniProtKB-UniRule"/>
</dbReference>
<comment type="similarity">
    <text evidence="4 5">Belongs to the kynureninase family.</text>
</comment>
<feature type="binding site" evidence="4">
    <location>
        <position position="196"/>
    </location>
    <ligand>
        <name>pyridoxal 5'-phosphate</name>
        <dbReference type="ChEBI" id="CHEBI:597326"/>
    </ligand>
</feature>
<evidence type="ECO:0000256" key="5">
    <source>
        <dbReference type="PIRNR" id="PIRNR038800"/>
    </source>
</evidence>
<feature type="binding site" evidence="4">
    <location>
        <position position="225"/>
    </location>
    <ligand>
        <name>pyridoxal 5'-phosphate</name>
        <dbReference type="ChEBI" id="CHEBI:597326"/>
    </ligand>
</feature>
<dbReference type="PIRSF" id="PIRSF038800">
    <property type="entry name" value="KYNU"/>
    <property type="match status" value="1"/>
</dbReference>
<dbReference type="InterPro" id="IPR010111">
    <property type="entry name" value="Kynureninase"/>
</dbReference>
<feature type="binding site" evidence="4">
    <location>
        <begin position="140"/>
        <end position="143"/>
    </location>
    <ligand>
        <name>pyridoxal 5'-phosphate</name>
        <dbReference type="ChEBI" id="CHEBI:597326"/>
    </ligand>
</feature>
<dbReference type="GO" id="GO:0005737">
    <property type="term" value="C:cytoplasm"/>
    <property type="evidence" value="ECO:0007669"/>
    <property type="project" value="UniProtKB-SubCell"/>
</dbReference>
<dbReference type="PANTHER" id="PTHR14084">
    <property type="entry name" value="KYNURENINASE"/>
    <property type="match status" value="1"/>
</dbReference>
<dbReference type="PANTHER" id="PTHR14084:SF0">
    <property type="entry name" value="KYNURENINASE"/>
    <property type="match status" value="1"/>
</dbReference>
<name>A0AAV5ABR0_9AGAM</name>
<feature type="modified residue" description="N6-(pyridoxal phosphate)lysine" evidence="4">
    <location>
        <position position="251"/>
    </location>
</feature>
<dbReference type="AlphaFoldDB" id="A0AAV5ABR0"/>
<dbReference type="GO" id="GO:0034354">
    <property type="term" value="P:'de novo' NAD+ biosynthetic process from L-tryptophan"/>
    <property type="evidence" value="ECO:0007669"/>
    <property type="project" value="UniProtKB-UniRule"/>
</dbReference>
<dbReference type="Pfam" id="PF22580">
    <property type="entry name" value="KYNU_C"/>
    <property type="match status" value="1"/>
</dbReference>
<keyword evidence="7" id="KW-1185">Reference proteome</keyword>
<comment type="pathway">
    <text evidence="4 5">Cofactor biosynthesis; NAD(+) biosynthesis; quinolinate from L-kynurenine: step 2/3.</text>
</comment>
<dbReference type="GO" id="GO:0030429">
    <property type="term" value="F:kynureninase activity"/>
    <property type="evidence" value="ECO:0007669"/>
    <property type="project" value="UniProtKB-UniRule"/>
</dbReference>
<dbReference type="SUPFAM" id="SSF53383">
    <property type="entry name" value="PLP-dependent transferases"/>
    <property type="match status" value="1"/>
</dbReference>
<dbReference type="InterPro" id="IPR015424">
    <property type="entry name" value="PyrdxlP-dep_Trfase"/>
</dbReference>
<accession>A0AAV5ABR0</accession>
<dbReference type="InterPro" id="IPR015422">
    <property type="entry name" value="PyrdxlP-dep_Trfase_small"/>
</dbReference>
<feature type="binding site" evidence="4">
    <location>
        <position position="250"/>
    </location>
    <ligand>
        <name>pyridoxal 5'-phosphate</name>
        <dbReference type="ChEBI" id="CHEBI:597326"/>
    </ligand>
</feature>
<keyword evidence="1 4" id="KW-0662">Pyridine nucleotide biosynthesis</keyword>
<evidence type="ECO:0000256" key="1">
    <source>
        <dbReference type="ARBA" id="ARBA00022642"/>
    </source>
</evidence>
<dbReference type="EMBL" id="BPWL01000007">
    <property type="protein sequence ID" value="GJJ12059.1"/>
    <property type="molecule type" value="Genomic_DNA"/>
</dbReference>
<evidence type="ECO:0000313" key="6">
    <source>
        <dbReference type="EMBL" id="GJJ12059.1"/>
    </source>
</evidence>
<dbReference type="GO" id="GO:0030170">
    <property type="term" value="F:pyridoxal phosphate binding"/>
    <property type="evidence" value="ECO:0007669"/>
    <property type="project" value="UniProtKB-UniRule"/>
</dbReference>
<evidence type="ECO:0000256" key="3">
    <source>
        <dbReference type="ARBA" id="ARBA00022898"/>
    </source>
</evidence>
<evidence type="ECO:0000256" key="2">
    <source>
        <dbReference type="ARBA" id="ARBA00022801"/>
    </source>
</evidence>
<comment type="subcellular location">
    <subcellularLocation>
        <location evidence="4 5">Cytoplasm</location>
    </subcellularLocation>
</comment>
<feature type="binding site" evidence="4">
    <location>
        <position position="307"/>
    </location>
    <ligand>
        <name>pyridoxal 5'-phosphate</name>
        <dbReference type="ChEBI" id="CHEBI:597326"/>
    </ligand>
</feature>
<keyword evidence="3 4" id="KW-0663">Pyridoxal phosphate</keyword>
<comment type="subunit">
    <text evidence="4 5">Homodimer.</text>
</comment>
<comment type="catalytic activity">
    <reaction evidence="5">
        <text>3-hydroxy-L-kynurenine + H2O = 3-hydroxyanthranilate + L-alanine + H(+)</text>
        <dbReference type="Rhea" id="RHEA:25143"/>
        <dbReference type="ChEBI" id="CHEBI:15377"/>
        <dbReference type="ChEBI" id="CHEBI:15378"/>
        <dbReference type="ChEBI" id="CHEBI:36559"/>
        <dbReference type="ChEBI" id="CHEBI:57972"/>
        <dbReference type="ChEBI" id="CHEBI:58125"/>
        <dbReference type="EC" id="3.7.1.3"/>
    </reaction>
</comment>
<feature type="binding site" evidence="4">
    <location>
        <position position="112"/>
    </location>
    <ligand>
        <name>pyridoxal 5'-phosphate</name>
        <dbReference type="ChEBI" id="CHEBI:597326"/>
    </ligand>
</feature>
<comment type="catalytic activity">
    <reaction evidence="4 5">
        <text>L-kynurenine + H2O = anthranilate + L-alanine + H(+)</text>
        <dbReference type="Rhea" id="RHEA:16813"/>
        <dbReference type="ChEBI" id="CHEBI:15377"/>
        <dbReference type="ChEBI" id="CHEBI:15378"/>
        <dbReference type="ChEBI" id="CHEBI:16567"/>
        <dbReference type="ChEBI" id="CHEBI:57959"/>
        <dbReference type="ChEBI" id="CHEBI:57972"/>
        <dbReference type="EC" id="3.7.1.3"/>
    </reaction>
</comment>
<dbReference type="Gene3D" id="3.90.1150.10">
    <property type="entry name" value="Aspartate Aminotransferase, domain 1"/>
    <property type="match status" value="1"/>
</dbReference>
<dbReference type="EC" id="3.7.1.3" evidence="4 5"/>